<dbReference type="InterPro" id="IPR012341">
    <property type="entry name" value="6hp_glycosidase-like_sf"/>
</dbReference>
<evidence type="ECO:0000256" key="1">
    <source>
        <dbReference type="ARBA" id="ARBA00007179"/>
    </source>
</evidence>
<dbReference type="InterPro" id="IPR020464">
    <property type="entry name" value="LanC-like_prot_euk"/>
</dbReference>
<dbReference type="PRINTS" id="PR01950">
    <property type="entry name" value="LANCSUPER"/>
</dbReference>
<dbReference type="InterPro" id="IPR007822">
    <property type="entry name" value="LANC-like"/>
</dbReference>
<feature type="binding site" evidence="2">
    <location>
        <position position="363"/>
    </location>
    <ligand>
        <name>Zn(2+)</name>
        <dbReference type="ChEBI" id="CHEBI:29105"/>
    </ligand>
</feature>
<dbReference type="SMART" id="SM01260">
    <property type="entry name" value="LANC_like"/>
    <property type="match status" value="1"/>
</dbReference>
<dbReference type="Proteomes" id="UP000515204">
    <property type="component" value="Unplaced"/>
</dbReference>
<dbReference type="PANTHER" id="PTHR12736">
    <property type="entry name" value="LANC-LIKE PROTEIN"/>
    <property type="match status" value="1"/>
</dbReference>
<evidence type="ECO:0000256" key="2">
    <source>
        <dbReference type="PIRSR" id="PIRSR607822-1"/>
    </source>
</evidence>
<keyword evidence="3" id="KW-1185">Reference proteome</keyword>
<dbReference type="GO" id="GO:0005886">
    <property type="term" value="C:plasma membrane"/>
    <property type="evidence" value="ECO:0007669"/>
    <property type="project" value="TreeGrafter"/>
</dbReference>
<dbReference type="PRINTS" id="PR01951">
    <property type="entry name" value="LANCEUKARYTE"/>
</dbReference>
<dbReference type="KEGG" id="dqu:106748449"/>
<proteinExistence type="inferred from homology"/>
<dbReference type="GO" id="GO:0046872">
    <property type="term" value="F:metal ion binding"/>
    <property type="evidence" value="ECO:0007669"/>
    <property type="project" value="UniProtKB-KW"/>
</dbReference>
<dbReference type="OrthoDB" id="10257263at2759"/>
<dbReference type="Pfam" id="PF05147">
    <property type="entry name" value="LANC_like"/>
    <property type="match status" value="1"/>
</dbReference>
<sequence length="440" mass="50294">MLGKKSIPTSNLYLIYYPRNFSILESDTCYRNWASMDSNRYYRNQFDDYASSGNLNIVVNDGSMIHDAFKSVLTVETKKLMEILEENERMWLSRDDYSVYTGSAGIAYTFYHYGKSFNDAAYIKKATGLLERCVTKFKSRHEITFLTGVVGPLALTAVILHSQRKEEEAKQLILKLKSLATYVIEKRSDVPDELLYGRAGYLSGLLYINANISPPPIEPDIIKQVVTTIINSGRMYASANHCQSPLMYSWHETEYLGAAHGLAGILYLLLQARQYLTQVQMDSYVKPSLYFLQRLQFPSGNFPSSMESHSDKLIHWCHGAPGMSALFCLAHKVFEDNTFLDTAVRCAEVIWQRGLLTKGYGICHGVSGNAYAFLHLFQHTQDIKYLYRACRFAEWCFHYGTHQCRAPDRPFSMFEGLAGVIYFLVDMQQPHMAKFPSYDI</sequence>
<name>A0A6P3XWI3_DINQU</name>
<accession>A0A6P3XWI3</accession>
<protein>
    <submittedName>
        <fullName evidence="4">LanC-like protein 1 isoform X1</fullName>
    </submittedName>
</protein>
<evidence type="ECO:0000313" key="4">
    <source>
        <dbReference type="RefSeq" id="XP_014482447.1"/>
    </source>
</evidence>
<dbReference type="SUPFAM" id="SSF158745">
    <property type="entry name" value="LanC-like"/>
    <property type="match status" value="1"/>
</dbReference>
<evidence type="ECO:0000313" key="3">
    <source>
        <dbReference type="Proteomes" id="UP000515204"/>
    </source>
</evidence>
<dbReference type="GO" id="GO:0005975">
    <property type="term" value="P:carbohydrate metabolic process"/>
    <property type="evidence" value="ECO:0007669"/>
    <property type="project" value="InterPro"/>
</dbReference>
<keyword evidence="2" id="KW-0479">Metal-binding</keyword>
<dbReference type="GeneID" id="106748449"/>
<comment type="similarity">
    <text evidence="1">Belongs to the LanC-like protein family.</text>
</comment>
<dbReference type="PANTHER" id="PTHR12736:SF21">
    <property type="entry name" value="LANC-LIKE PROTEIN 2"/>
    <property type="match status" value="1"/>
</dbReference>
<dbReference type="RefSeq" id="XP_014482447.1">
    <property type="nucleotide sequence ID" value="XM_014626961.1"/>
</dbReference>
<keyword evidence="2" id="KW-0862">Zinc</keyword>
<feature type="binding site" evidence="2">
    <location>
        <position position="364"/>
    </location>
    <ligand>
        <name>Zn(2+)</name>
        <dbReference type="ChEBI" id="CHEBI:29105"/>
    </ligand>
</feature>
<organism evidence="3 4">
    <name type="scientific">Dinoponera quadriceps</name>
    <name type="common">South American ant</name>
    <dbReference type="NCBI Taxonomy" id="609295"/>
    <lineage>
        <taxon>Eukaryota</taxon>
        <taxon>Metazoa</taxon>
        <taxon>Ecdysozoa</taxon>
        <taxon>Arthropoda</taxon>
        <taxon>Hexapoda</taxon>
        <taxon>Insecta</taxon>
        <taxon>Pterygota</taxon>
        <taxon>Neoptera</taxon>
        <taxon>Endopterygota</taxon>
        <taxon>Hymenoptera</taxon>
        <taxon>Apocrita</taxon>
        <taxon>Aculeata</taxon>
        <taxon>Formicoidea</taxon>
        <taxon>Formicidae</taxon>
        <taxon>Ponerinae</taxon>
        <taxon>Ponerini</taxon>
        <taxon>Dinoponera</taxon>
    </lineage>
</organism>
<dbReference type="AlphaFoldDB" id="A0A6P3XWI3"/>
<gene>
    <name evidence="4" type="primary">LOC106748449</name>
</gene>
<reference evidence="4" key="1">
    <citation type="submission" date="2025-08" db="UniProtKB">
        <authorList>
            <consortium name="RefSeq"/>
        </authorList>
    </citation>
    <scope>IDENTIFICATION</scope>
</reference>
<feature type="binding site" evidence="2">
    <location>
        <position position="317"/>
    </location>
    <ligand>
        <name>Zn(2+)</name>
        <dbReference type="ChEBI" id="CHEBI:29105"/>
    </ligand>
</feature>
<dbReference type="GO" id="GO:0031179">
    <property type="term" value="P:peptide modification"/>
    <property type="evidence" value="ECO:0007669"/>
    <property type="project" value="InterPro"/>
</dbReference>
<dbReference type="Gene3D" id="1.50.10.10">
    <property type="match status" value="1"/>
</dbReference>
<dbReference type="CDD" id="cd04794">
    <property type="entry name" value="euk_LANCL"/>
    <property type="match status" value="1"/>
</dbReference>